<feature type="active site" description="Proton donor" evidence="7">
    <location>
        <position position="275"/>
    </location>
</feature>
<proteinExistence type="inferred from homology"/>
<keyword evidence="8" id="KW-0964">Secreted</keyword>
<dbReference type="InterPro" id="IPR023612">
    <property type="entry name" value="Peptidase_M4"/>
</dbReference>
<keyword evidence="5 8" id="KW-0862">Zinc</keyword>
<keyword evidence="12" id="KW-0614">Plasmid</keyword>
<dbReference type="Pfam" id="PF01447">
    <property type="entry name" value="Peptidase_M4"/>
    <property type="match status" value="1"/>
</dbReference>
<dbReference type="PANTHER" id="PTHR43579">
    <property type="match status" value="1"/>
</dbReference>
<dbReference type="CDD" id="cd09597">
    <property type="entry name" value="M4_TLP"/>
    <property type="match status" value="1"/>
</dbReference>
<protein>
    <recommendedName>
        <fullName evidence="8">Neutral metalloproteinase</fullName>
        <ecNumber evidence="8">3.4.24.-</ecNumber>
    </recommendedName>
</protein>
<feature type="domain" description="Peptidase M4 C-terminal" evidence="11">
    <location>
        <begin position="184"/>
        <end position="352"/>
    </location>
</feature>
<dbReference type="EMBL" id="CP045120">
    <property type="protein sequence ID" value="QIN85533.1"/>
    <property type="molecule type" value="Genomic_DNA"/>
</dbReference>
<dbReference type="EC" id="3.4.24.-" evidence="8"/>
<dbReference type="PANTHER" id="PTHR43579:SF1">
    <property type="entry name" value="NEUTRAL METALLOPROTEINASE"/>
    <property type="match status" value="1"/>
</dbReference>
<name>A0A6G8QGG0_9ACTN</name>
<comment type="similarity">
    <text evidence="1 8">Belongs to the peptidase M4 family.</text>
</comment>
<comment type="cofactor">
    <cofactor evidence="8">
        <name>Zn(2+)</name>
        <dbReference type="ChEBI" id="CHEBI:29105"/>
    </cofactor>
</comment>
<evidence type="ECO:0000256" key="9">
    <source>
        <dbReference type="SAM" id="MobiDB-lite"/>
    </source>
</evidence>
<gene>
    <name evidence="12" type="ORF">GBA63_22585</name>
</gene>
<dbReference type="PRINTS" id="PR00730">
    <property type="entry name" value="THERMOLYSIN"/>
</dbReference>
<evidence type="ECO:0000313" key="12">
    <source>
        <dbReference type="EMBL" id="QIN85533.1"/>
    </source>
</evidence>
<dbReference type="Gene3D" id="1.10.390.10">
    <property type="entry name" value="Neutral Protease Domain 2"/>
    <property type="match status" value="1"/>
</dbReference>
<evidence type="ECO:0000256" key="5">
    <source>
        <dbReference type="ARBA" id="ARBA00022833"/>
    </source>
</evidence>
<feature type="domain" description="Peptidase M4" evidence="10">
    <location>
        <begin position="81"/>
        <end position="180"/>
    </location>
</feature>
<reference evidence="12 13" key="1">
    <citation type="submission" date="2019-10" db="EMBL/GenBank/DDBJ databases">
        <title>Rubrobacter sp nov SCSIO 52090 isolated from a deep-sea sediment in the South China Sea.</title>
        <authorList>
            <person name="Chen R.W."/>
        </authorList>
    </citation>
    <scope>NUCLEOTIDE SEQUENCE [LARGE SCALE GENOMIC DNA]</scope>
    <source>
        <strain evidence="12 13">SCSIO 52909</strain>
        <plasmid evidence="12 13">unnamed1</plasmid>
    </source>
</reference>
<dbReference type="GO" id="GO:0006508">
    <property type="term" value="P:proteolysis"/>
    <property type="evidence" value="ECO:0007669"/>
    <property type="project" value="UniProtKB-KW"/>
</dbReference>
<evidence type="ECO:0000256" key="6">
    <source>
        <dbReference type="ARBA" id="ARBA00023049"/>
    </source>
</evidence>
<evidence type="ECO:0000256" key="3">
    <source>
        <dbReference type="ARBA" id="ARBA00022723"/>
    </source>
</evidence>
<dbReference type="KEGG" id="rub:GBA63_22585"/>
<dbReference type="InterPro" id="IPR001570">
    <property type="entry name" value="Peptidase_M4_C_domain"/>
</dbReference>
<evidence type="ECO:0000313" key="13">
    <source>
        <dbReference type="Proteomes" id="UP000501452"/>
    </source>
</evidence>
<dbReference type="SUPFAM" id="SSF55486">
    <property type="entry name" value="Metalloproteases ('zincins'), catalytic domain"/>
    <property type="match status" value="1"/>
</dbReference>
<accession>A0A6G8QGG0</accession>
<evidence type="ECO:0000259" key="10">
    <source>
        <dbReference type="Pfam" id="PF01447"/>
    </source>
</evidence>
<dbReference type="InterPro" id="IPR027268">
    <property type="entry name" value="Peptidase_M4/M1_CTD_sf"/>
</dbReference>
<geneLocation type="plasmid" evidence="12 13">
    <name>unnamed1</name>
</geneLocation>
<dbReference type="Pfam" id="PF02868">
    <property type="entry name" value="Peptidase_M4_C"/>
    <property type="match status" value="1"/>
</dbReference>
<evidence type="ECO:0000256" key="1">
    <source>
        <dbReference type="ARBA" id="ARBA00009388"/>
    </source>
</evidence>
<evidence type="ECO:0000256" key="7">
    <source>
        <dbReference type="PIRSR" id="PIRSR623612-1"/>
    </source>
</evidence>
<keyword evidence="4 8" id="KW-0378">Hydrolase</keyword>
<dbReference type="InterPro" id="IPR052759">
    <property type="entry name" value="Metalloprotease_M4"/>
</dbReference>
<dbReference type="Proteomes" id="UP000501452">
    <property type="component" value="Plasmid unnamed1"/>
</dbReference>
<keyword evidence="2 8" id="KW-0645">Protease</keyword>
<sequence length="362" mass="38945">MIRPGFLPPFVLQSVAERGTPAQRERAERALSQDAAFRTGRRMTRTRTTPHAAENLLPPGVSGNVARDLERRVHDARKLEELPGDLVRSEGDNPTGDAAADEAYAGTGAAYDLFFDIYSRGSYDGANSPIVSSVHYGRDYANAFWNGEQLAFGDGDGELFNRFTVAPDVIAHEFSHGVVQYSPNLSYEGQSGALNESLCDVFGVLTRQRSASVETPTERDWLVGAGLFTDAVEGRALRSMSDPGSAFSDPVLGEDPQVGRMEDYVETEEDNSGVHIHSGIPNRAFYLAATAIGGPAWEKPGRIWYAAMTDPALTPDADFRLFAGITTRAARLLFGQSSAEHDAVAEAFRAVGLAAEDAAGPA</sequence>
<dbReference type="GO" id="GO:0046872">
    <property type="term" value="F:metal ion binding"/>
    <property type="evidence" value="ECO:0007669"/>
    <property type="project" value="UniProtKB-UniRule"/>
</dbReference>
<comment type="function">
    <text evidence="8">Extracellular zinc metalloprotease.</text>
</comment>
<feature type="region of interest" description="Disordered" evidence="9">
    <location>
        <begin position="41"/>
        <end position="63"/>
    </location>
</feature>
<dbReference type="AlphaFoldDB" id="A0A6G8QGG0"/>
<evidence type="ECO:0000256" key="2">
    <source>
        <dbReference type="ARBA" id="ARBA00022670"/>
    </source>
</evidence>
<comment type="subcellular location">
    <subcellularLocation>
        <location evidence="8">Secreted</location>
    </subcellularLocation>
</comment>
<organism evidence="12 13">
    <name type="scientific">Rubrobacter tropicus</name>
    <dbReference type="NCBI Taxonomy" id="2653851"/>
    <lineage>
        <taxon>Bacteria</taxon>
        <taxon>Bacillati</taxon>
        <taxon>Actinomycetota</taxon>
        <taxon>Rubrobacteria</taxon>
        <taxon>Rubrobacterales</taxon>
        <taxon>Rubrobacteraceae</taxon>
        <taxon>Rubrobacter</taxon>
    </lineage>
</organism>
<evidence type="ECO:0000256" key="4">
    <source>
        <dbReference type="ARBA" id="ARBA00022801"/>
    </source>
</evidence>
<keyword evidence="6 8" id="KW-0482">Metalloprotease</keyword>
<keyword evidence="3" id="KW-0479">Metal-binding</keyword>
<evidence type="ECO:0000256" key="8">
    <source>
        <dbReference type="RuleBase" id="RU366073"/>
    </source>
</evidence>
<feature type="active site" evidence="7">
    <location>
        <position position="173"/>
    </location>
</feature>
<keyword evidence="13" id="KW-1185">Reference proteome</keyword>
<evidence type="ECO:0000259" key="11">
    <source>
        <dbReference type="Pfam" id="PF02868"/>
    </source>
</evidence>
<dbReference type="InterPro" id="IPR013856">
    <property type="entry name" value="Peptidase_M4_domain"/>
</dbReference>
<dbReference type="GO" id="GO:0004222">
    <property type="term" value="F:metalloendopeptidase activity"/>
    <property type="evidence" value="ECO:0007669"/>
    <property type="project" value="UniProtKB-UniRule"/>
</dbReference>
<dbReference type="Gene3D" id="3.10.170.10">
    <property type="match status" value="1"/>
</dbReference>
<dbReference type="GO" id="GO:0005576">
    <property type="term" value="C:extracellular region"/>
    <property type="evidence" value="ECO:0007669"/>
    <property type="project" value="UniProtKB-SubCell"/>
</dbReference>